<evidence type="ECO:0000313" key="9">
    <source>
        <dbReference type="Proteomes" id="UP000723463"/>
    </source>
</evidence>
<keyword evidence="4" id="KW-0418">Kinase</keyword>
<dbReference type="PANTHER" id="PTHR24345:SF0">
    <property type="entry name" value="CELL CYCLE SERINE_THREONINE-PROTEIN KINASE CDC5_MSD2"/>
    <property type="match status" value="1"/>
</dbReference>
<dbReference type="InterPro" id="IPR000719">
    <property type="entry name" value="Prot_kinase_dom"/>
</dbReference>
<organism evidence="8 9">
    <name type="scientific">Mortierella hygrophila</name>
    <dbReference type="NCBI Taxonomy" id="979708"/>
    <lineage>
        <taxon>Eukaryota</taxon>
        <taxon>Fungi</taxon>
        <taxon>Fungi incertae sedis</taxon>
        <taxon>Mucoromycota</taxon>
        <taxon>Mortierellomycotina</taxon>
        <taxon>Mortierellomycetes</taxon>
        <taxon>Mortierellales</taxon>
        <taxon>Mortierellaceae</taxon>
        <taxon>Mortierella</taxon>
    </lineage>
</organism>
<name>A0A9P6F7R6_9FUNG</name>
<dbReference type="GO" id="GO:0005634">
    <property type="term" value="C:nucleus"/>
    <property type="evidence" value="ECO:0007669"/>
    <property type="project" value="TreeGrafter"/>
</dbReference>
<reference evidence="8" key="1">
    <citation type="journal article" date="2020" name="Fungal Divers.">
        <title>Resolving the Mortierellaceae phylogeny through synthesis of multi-gene phylogenetics and phylogenomics.</title>
        <authorList>
            <person name="Vandepol N."/>
            <person name="Liber J."/>
            <person name="Desiro A."/>
            <person name="Na H."/>
            <person name="Kennedy M."/>
            <person name="Barry K."/>
            <person name="Grigoriev I.V."/>
            <person name="Miller A.N."/>
            <person name="O'Donnell K."/>
            <person name="Stajich J.E."/>
            <person name="Bonito G."/>
        </authorList>
    </citation>
    <scope>NUCLEOTIDE SEQUENCE</scope>
    <source>
        <strain evidence="8">NRRL 2591</strain>
    </source>
</reference>
<evidence type="ECO:0000256" key="1">
    <source>
        <dbReference type="ARBA" id="ARBA00022527"/>
    </source>
</evidence>
<keyword evidence="5" id="KW-0067">ATP-binding</keyword>
<accession>A0A9P6F7R6</accession>
<keyword evidence="1" id="KW-0723">Serine/threonine-protein kinase</keyword>
<evidence type="ECO:0000256" key="2">
    <source>
        <dbReference type="ARBA" id="ARBA00022679"/>
    </source>
</evidence>
<evidence type="ECO:0000313" key="8">
    <source>
        <dbReference type="EMBL" id="KAF9543851.1"/>
    </source>
</evidence>
<dbReference type="AlphaFoldDB" id="A0A9P6F7R6"/>
<feature type="domain" description="Protein kinase" evidence="7">
    <location>
        <begin position="1"/>
        <end position="129"/>
    </location>
</feature>
<dbReference type="GO" id="GO:0004674">
    <property type="term" value="F:protein serine/threonine kinase activity"/>
    <property type="evidence" value="ECO:0007669"/>
    <property type="project" value="UniProtKB-KW"/>
</dbReference>
<evidence type="ECO:0000259" key="7">
    <source>
        <dbReference type="PROSITE" id="PS50011"/>
    </source>
</evidence>
<keyword evidence="2" id="KW-0808">Transferase</keyword>
<dbReference type="Gene3D" id="1.10.510.10">
    <property type="entry name" value="Transferase(Phosphotransferase) domain 1"/>
    <property type="match status" value="1"/>
</dbReference>
<feature type="coiled-coil region" evidence="6">
    <location>
        <begin position="199"/>
        <end position="226"/>
    </location>
</feature>
<evidence type="ECO:0000256" key="4">
    <source>
        <dbReference type="ARBA" id="ARBA00022777"/>
    </source>
</evidence>
<comment type="caution">
    <text evidence="8">The sequence shown here is derived from an EMBL/GenBank/DDBJ whole genome shotgun (WGS) entry which is preliminary data.</text>
</comment>
<dbReference type="InterPro" id="IPR011009">
    <property type="entry name" value="Kinase-like_dom_sf"/>
</dbReference>
<dbReference type="SUPFAM" id="SSF56112">
    <property type="entry name" value="Protein kinase-like (PK-like)"/>
    <property type="match status" value="1"/>
</dbReference>
<protein>
    <recommendedName>
        <fullName evidence="7">Protein kinase domain-containing protein</fullName>
    </recommendedName>
</protein>
<dbReference type="EMBL" id="JAAAXW010000103">
    <property type="protein sequence ID" value="KAF9543851.1"/>
    <property type="molecule type" value="Genomic_DNA"/>
</dbReference>
<evidence type="ECO:0000256" key="5">
    <source>
        <dbReference type="ARBA" id="ARBA00022840"/>
    </source>
</evidence>
<dbReference type="PANTHER" id="PTHR24345">
    <property type="entry name" value="SERINE/THREONINE-PROTEIN KINASE PLK"/>
    <property type="match status" value="1"/>
</dbReference>
<sequence>MFTLTKTGLMLTVDDFGQTQDPREGKRLRYVDMIMILACLVVRAFSPLEVPKEEVYTNALNVFAIGAILFRMLLDVTYKLPDETVAEKKKPVKINGSMNPDAMDLLQKTLESNPKSRITIPDLLAHPFLTDGPIPQSISWDILNKTAPLSSEGNASDTDGDCWAEAYQVAGRRGGQNAGRADRGGGGASAQVNVAGGQLEVAQTQLEAAQAQLEAAQTQEEAELSEPDVDLGDVDLDDIFAEVEEVQLAKAILAEGA</sequence>
<dbReference type="GO" id="GO:0005524">
    <property type="term" value="F:ATP binding"/>
    <property type="evidence" value="ECO:0007669"/>
    <property type="project" value="UniProtKB-KW"/>
</dbReference>
<gene>
    <name evidence="8" type="ORF">EC957_000385</name>
</gene>
<dbReference type="PROSITE" id="PS50011">
    <property type="entry name" value="PROTEIN_KINASE_DOM"/>
    <property type="match status" value="1"/>
</dbReference>
<dbReference type="Proteomes" id="UP000723463">
    <property type="component" value="Unassembled WGS sequence"/>
</dbReference>
<proteinExistence type="predicted"/>
<keyword evidence="3" id="KW-0547">Nucleotide-binding</keyword>
<evidence type="ECO:0000256" key="6">
    <source>
        <dbReference type="SAM" id="Coils"/>
    </source>
</evidence>
<keyword evidence="6" id="KW-0175">Coiled coil</keyword>
<keyword evidence="9" id="KW-1185">Reference proteome</keyword>
<evidence type="ECO:0000256" key="3">
    <source>
        <dbReference type="ARBA" id="ARBA00022741"/>
    </source>
</evidence>